<dbReference type="InterPro" id="IPR050905">
    <property type="entry name" value="Plant_NBS-LRR"/>
</dbReference>
<proteinExistence type="predicted"/>
<keyword evidence="1" id="KW-0611">Plant defense</keyword>
<protein>
    <recommendedName>
        <fullName evidence="2">NB-ARC domain-containing protein</fullName>
    </recommendedName>
</protein>
<reference evidence="3 4" key="1">
    <citation type="journal article" date="2018" name="PLoS Genet.">
        <title>Population sequencing reveals clonal diversity and ancestral inbreeding in the grapevine cultivar Chardonnay.</title>
        <authorList>
            <person name="Roach M.J."/>
            <person name="Johnson D.L."/>
            <person name="Bohlmann J."/>
            <person name="van Vuuren H.J."/>
            <person name="Jones S.J."/>
            <person name="Pretorius I.S."/>
            <person name="Schmidt S.A."/>
            <person name="Borneman A.R."/>
        </authorList>
    </citation>
    <scope>NUCLEOTIDE SEQUENCE [LARGE SCALE GENOMIC DNA]</scope>
    <source>
        <strain evidence="4">cv. Chardonnay</strain>
        <tissue evidence="3">Leaf</tissue>
    </source>
</reference>
<dbReference type="Proteomes" id="UP000288805">
    <property type="component" value="Unassembled WGS sequence"/>
</dbReference>
<evidence type="ECO:0000259" key="2">
    <source>
        <dbReference type="Pfam" id="PF00931"/>
    </source>
</evidence>
<sequence>MAEIAIAIAAKVVEYLVAPIGRPFGVGLQRSVDEAIRNGDEIEVDVDKWLIGANGVHGRGWEYKLSRVAKKKAREVVEIQGARKFERLSYCAPLPGIGSATLRGYEALESRMSTLNQIMKALRDGDDNMIGVWGMGGVGKTTLVEQVAKHAKDYKLFNEVVMASIFQNPN</sequence>
<evidence type="ECO:0000256" key="1">
    <source>
        <dbReference type="ARBA" id="ARBA00022821"/>
    </source>
</evidence>
<evidence type="ECO:0000313" key="3">
    <source>
        <dbReference type="EMBL" id="RVW73029.1"/>
    </source>
</evidence>
<dbReference type="AlphaFoldDB" id="A0A438GLD5"/>
<dbReference type="GO" id="GO:0043531">
    <property type="term" value="F:ADP binding"/>
    <property type="evidence" value="ECO:0007669"/>
    <property type="project" value="InterPro"/>
</dbReference>
<dbReference type="Gene3D" id="3.40.50.300">
    <property type="entry name" value="P-loop containing nucleotide triphosphate hydrolases"/>
    <property type="match status" value="1"/>
</dbReference>
<gene>
    <name evidence="3" type="ORF">CK203_061070</name>
</gene>
<dbReference type="InterPro" id="IPR027417">
    <property type="entry name" value="P-loop_NTPase"/>
</dbReference>
<feature type="domain" description="NB-ARC" evidence="2">
    <location>
        <begin position="114"/>
        <end position="158"/>
    </location>
</feature>
<dbReference type="InterPro" id="IPR002182">
    <property type="entry name" value="NB-ARC"/>
</dbReference>
<organism evidence="3 4">
    <name type="scientific">Vitis vinifera</name>
    <name type="common">Grape</name>
    <dbReference type="NCBI Taxonomy" id="29760"/>
    <lineage>
        <taxon>Eukaryota</taxon>
        <taxon>Viridiplantae</taxon>
        <taxon>Streptophyta</taxon>
        <taxon>Embryophyta</taxon>
        <taxon>Tracheophyta</taxon>
        <taxon>Spermatophyta</taxon>
        <taxon>Magnoliopsida</taxon>
        <taxon>eudicotyledons</taxon>
        <taxon>Gunneridae</taxon>
        <taxon>Pentapetalae</taxon>
        <taxon>rosids</taxon>
        <taxon>Vitales</taxon>
        <taxon>Vitaceae</taxon>
        <taxon>Viteae</taxon>
        <taxon>Vitis</taxon>
    </lineage>
</organism>
<dbReference type="Pfam" id="PF00931">
    <property type="entry name" value="NB-ARC"/>
    <property type="match status" value="1"/>
</dbReference>
<evidence type="ECO:0000313" key="4">
    <source>
        <dbReference type="Proteomes" id="UP000288805"/>
    </source>
</evidence>
<comment type="caution">
    <text evidence="3">The sequence shown here is derived from an EMBL/GenBank/DDBJ whole genome shotgun (WGS) entry which is preliminary data.</text>
</comment>
<dbReference type="EMBL" id="QGNW01000401">
    <property type="protein sequence ID" value="RVW73029.1"/>
    <property type="molecule type" value="Genomic_DNA"/>
</dbReference>
<dbReference type="PANTHER" id="PTHR33463">
    <property type="entry name" value="NB-ARC DOMAIN-CONTAINING PROTEIN-RELATED"/>
    <property type="match status" value="1"/>
</dbReference>
<dbReference type="SUPFAM" id="SSF52540">
    <property type="entry name" value="P-loop containing nucleoside triphosphate hydrolases"/>
    <property type="match status" value="1"/>
</dbReference>
<accession>A0A438GLD5</accession>
<name>A0A438GLD5_VITVI</name>
<dbReference type="PANTHER" id="PTHR33463:SF198">
    <property type="entry name" value="RPP4C3"/>
    <property type="match status" value="1"/>
</dbReference>